<feature type="transmembrane region" description="Helical" evidence="5">
    <location>
        <begin position="82"/>
        <end position="103"/>
    </location>
</feature>
<evidence type="ECO:0000313" key="6">
    <source>
        <dbReference type="EMBL" id="KRL76826.1"/>
    </source>
</evidence>
<feature type="transmembrane region" description="Helical" evidence="5">
    <location>
        <begin position="351"/>
        <end position="370"/>
    </location>
</feature>
<name>A0A0R1TCQ6_9LACO</name>
<gene>
    <name evidence="6" type="ORF">FC36_GL001818</name>
</gene>
<feature type="transmembrane region" description="Helical" evidence="5">
    <location>
        <begin position="314"/>
        <end position="339"/>
    </location>
</feature>
<dbReference type="STRING" id="1423740.FC36_GL001818"/>
<evidence type="ECO:0000313" key="7">
    <source>
        <dbReference type="Proteomes" id="UP000051048"/>
    </source>
</evidence>
<feature type="transmembrane region" description="Helical" evidence="5">
    <location>
        <begin position="440"/>
        <end position="458"/>
    </location>
</feature>
<evidence type="ECO:0000256" key="4">
    <source>
        <dbReference type="ARBA" id="ARBA00023136"/>
    </source>
</evidence>
<feature type="transmembrane region" description="Helical" evidence="5">
    <location>
        <begin position="109"/>
        <end position="130"/>
    </location>
</feature>
<evidence type="ECO:0000256" key="3">
    <source>
        <dbReference type="ARBA" id="ARBA00022989"/>
    </source>
</evidence>
<dbReference type="PANTHER" id="PTHR43424:SF1">
    <property type="entry name" value="LOCUS PUTATIVE PROTEIN 1-RELATED"/>
    <property type="match status" value="1"/>
</dbReference>
<feature type="transmembrane region" description="Helical" evidence="5">
    <location>
        <begin position="137"/>
        <end position="159"/>
    </location>
</feature>
<feature type="transmembrane region" description="Helical" evidence="5">
    <location>
        <begin position="207"/>
        <end position="232"/>
    </location>
</feature>
<accession>A0A0R1TCQ6</accession>
<protein>
    <submittedName>
        <fullName evidence="6">Uncharacterized protein</fullName>
    </submittedName>
</protein>
<dbReference type="RefSeq" id="WP_035188199.1">
    <property type="nucleotide sequence ID" value="NZ_BAMI01000020.1"/>
</dbReference>
<dbReference type="PANTHER" id="PTHR43424">
    <property type="entry name" value="LOCUS PUTATIVE PROTEIN 1-RELATED"/>
    <property type="match status" value="1"/>
</dbReference>
<dbReference type="InterPro" id="IPR002797">
    <property type="entry name" value="Polysacc_synth"/>
</dbReference>
<comment type="caution">
    <text evidence="6">The sequence shown here is derived from an EMBL/GenBank/DDBJ whole genome shotgun (WGS) entry which is preliminary data.</text>
</comment>
<feature type="transmembrane region" description="Helical" evidence="5">
    <location>
        <begin position="165"/>
        <end position="186"/>
    </location>
</feature>
<sequence length="478" mass="53134">MSLNAILGIVKTLTNLAFPLLTYPYITRVLSVSNLGKVNFSQTLVSYFAILAQFGILQFAVRTGAPLRDQPTSFKTFARQVFSINVITTSIALILLGLVMILPTPLMAYRPYVIILSLTVLSVPLAVDWLCFIFEDFLYLTLRTILINVVSILLMFRWVKDDSDVLLYVFLLALVASVGNLSNFLYTRKYVKLSLIRQTNWSQYRGSLWLFFITSLTTMVYLNADITLLGLLASNQAVGLYAVATKVYAVTKQLINSAITTTLARLAYVQRQDEQAFRTLLRQIIAVTSFFAYPLMMGIILLRREALLILATPTYLVAAPTLALLALALIFGVFANVLGQGLLVVLQREKYVVWASIASAVVNVLLNFWLIPLAGIAGAALTTIIAEIVLLAVTAYGAREYLPIIFTLSDQFKALGGSLVMLVSGLFWQEWLHSHLVLRVVETVAVAGVIYLAIMWLFRSQTLKIMVAYLRKGQGNVK</sequence>
<keyword evidence="2 5" id="KW-0812">Transmembrane</keyword>
<proteinExistence type="predicted"/>
<evidence type="ECO:0000256" key="5">
    <source>
        <dbReference type="SAM" id="Phobius"/>
    </source>
</evidence>
<evidence type="ECO:0000256" key="1">
    <source>
        <dbReference type="ARBA" id="ARBA00004141"/>
    </source>
</evidence>
<feature type="transmembrane region" description="Helical" evidence="5">
    <location>
        <begin position="280"/>
        <end position="302"/>
    </location>
</feature>
<evidence type="ECO:0000256" key="2">
    <source>
        <dbReference type="ARBA" id="ARBA00022692"/>
    </source>
</evidence>
<feature type="transmembrane region" description="Helical" evidence="5">
    <location>
        <begin position="44"/>
        <end position="61"/>
    </location>
</feature>
<organism evidence="6 7">
    <name type="scientific">Ligilactobacillus equi DSM 15833 = JCM 10991</name>
    <dbReference type="NCBI Taxonomy" id="1423740"/>
    <lineage>
        <taxon>Bacteria</taxon>
        <taxon>Bacillati</taxon>
        <taxon>Bacillota</taxon>
        <taxon>Bacilli</taxon>
        <taxon>Lactobacillales</taxon>
        <taxon>Lactobacillaceae</taxon>
        <taxon>Ligilactobacillus</taxon>
    </lineage>
</organism>
<dbReference type="Proteomes" id="UP000051048">
    <property type="component" value="Unassembled WGS sequence"/>
</dbReference>
<dbReference type="GO" id="GO:0016020">
    <property type="term" value="C:membrane"/>
    <property type="evidence" value="ECO:0007669"/>
    <property type="project" value="UniProtKB-SubCell"/>
</dbReference>
<comment type="subcellular location">
    <subcellularLocation>
        <location evidence="1">Membrane</location>
        <topology evidence="1">Multi-pass membrane protein</topology>
    </subcellularLocation>
</comment>
<keyword evidence="4 5" id="KW-0472">Membrane</keyword>
<dbReference type="PATRIC" id="fig|1423740.3.peg.1961"/>
<dbReference type="AlphaFoldDB" id="A0A0R1TCQ6"/>
<dbReference type="EMBL" id="AZFH01000192">
    <property type="protein sequence ID" value="KRL76826.1"/>
    <property type="molecule type" value="Genomic_DNA"/>
</dbReference>
<feature type="transmembrane region" description="Helical" evidence="5">
    <location>
        <begin position="410"/>
        <end position="428"/>
    </location>
</feature>
<feature type="transmembrane region" description="Helical" evidence="5">
    <location>
        <begin position="247"/>
        <end position="268"/>
    </location>
</feature>
<keyword evidence="3 5" id="KW-1133">Transmembrane helix</keyword>
<dbReference type="Pfam" id="PF01943">
    <property type="entry name" value="Polysacc_synt"/>
    <property type="match status" value="1"/>
</dbReference>
<feature type="transmembrane region" description="Helical" evidence="5">
    <location>
        <begin position="376"/>
        <end position="398"/>
    </location>
</feature>
<dbReference type="InterPro" id="IPR052556">
    <property type="entry name" value="PolySynth_Transporter"/>
</dbReference>
<reference evidence="6 7" key="1">
    <citation type="journal article" date="2015" name="Genome Announc.">
        <title>Expanding the biotechnology potential of lactobacilli through comparative genomics of 213 strains and associated genera.</title>
        <authorList>
            <person name="Sun Z."/>
            <person name="Harris H.M."/>
            <person name="McCann A."/>
            <person name="Guo C."/>
            <person name="Argimon S."/>
            <person name="Zhang W."/>
            <person name="Yang X."/>
            <person name="Jeffery I.B."/>
            <person name="Cooney J.C."/>
            <person name="Kagawa T.F."/>
            <person name="Liu W."/>
            <person name="Song Y."/>
            <person name="Salvetti E."/>
            <person name="Wrobel A."/>
            <person name="Rasinkangas P."/>
            <person name="Parkhill J."/>
            <person name="Rea M.C."/>
            <person name="O'Sullivan O."/>
            <person name="Ritari J."/>
            <person name="Douillard F.P."/>
            <person name="Paul Ross R."/>
            <person name="Yang R."/>
            <person name="Briner A.E."/>
            <person name="Felis G.E."/>
            <person name="de Vos W.M."/>
            <person name="Barrangou R."/>
            <person name="Klaenhammer T.R."/>
            <person name="Caufield P.W."/>
            <person name="Cui Y."/>
            <person name="Zhang H."/>
            <person name="O'Toole P.W."/>
        </authorList>
    </citation>
    <scope>NUCLEOTIDE SEQUENCE [LARGE SCALE GENOMIC DNA]</scope>
    <source>
        <strain evidence="6 7">DSM 15833</strain>
    </source>
</reference>